<gene>
    <name evidence="1" type="ORF">JOC77_004261</name>
</gene>
<dbReference type="EMBL" id="JAFBFI010000037">
    <property type="protein sequence ID" value="MBM7694784.1"/>
    <property type="molecule type" value="Genomic_DNA"/>
</dbReference>
<dbReference type="Proteomes" id="UP000823486">
    <property type="component" value="Unassembled WGS sequence"/>
</dbReference>
<protein>
    <submittedName>
        <fullName evidence="1">Uncharacterized protein</fullName>
    </submittedName>
</protein>
<organism evidence="1 2">
    <name type="scientific">Peribacillus deserti</name>
    <dbReference type="NCBI Taxonomy" id="673318"/>
    <lineage>
        <taxon>Bacteria</taxon>
        <taxon>Bacillati</taxon>
        <taxon>Bacillota</taxon>
        <taxon>Bacilli</taxon>
        <taxon>Bacillales</taxon>
        <taxon>Bacillaceae</taxon>
        <taxon>Peribacillus</taxon>
    </lineage>
</organism>
<comment type="caution">
    <text evidence="1">The sequence shown here is derived from an EMBL/GenBank/DDBJ whole genome shotgun (WGS) entry which is preliminary data.</text>
</comment>
<keyword evidence="2" id="KW-1185">Reference proteome</keyword>
<proteinExistence type="predicted"/>
<reference evidence="1 2" key="1">
    <citation type="submission" date="2021-01" db="EMBL/GenBank/DDBJ databases">
        <title>Genomic Encyclopedia of Type Strains, Phase IV (KMG-IV): sequencing the most valuable type-strain genomes for metagenomic binning, comparative biology and taxonomic classification.</title>
        <authorList>
            <person name="Goeker M."/>
        </authorList>
    </citation>
    <scope>NUCLEOTIDE SEQUENCE [LARGE SCALE GENOMIC DNA]</scope>
    <source>
        <strain evidence="1 2">DSM 105482</strain>
    </source>
</reference>
<evidence type="ECO:0000313" key="2">
    <source>
        <dbReference type="Proteomes" id="UP000823486"/>
    </source>
</evidence>
<accession>A0ABS2QPX4</accession>
<evidence type="ECO:0000313" key="1">
    <source>
        <dbReference type="EMBL" id="MBM7694784.1"/>
    </source>
</evidence>
<sequence>MVLTFIQRFMIEFLFIGFLKKGKIISYNDIKTVKKGSLTWDIKHYIEFGGRSLSLML</sequence>
<name>A0ABS2QPX4_9BACI</name>